<dbReference type="InterPro" id="IPR050901">
    <property type="entry name" value="BP-dep_ABC_trans_perm"/>
</dbReference>
<reference evidence="10" key="1">
    <citation type="submission" date="2016-10" db="EMBL/GenBank/DDBJ databases">
        <authorList>
            <person name="Varghese N."/>
            <person name="Submissions S."/>
        </authorList>
    </citation>
    <scope>NUCLEOTIDE SEQUENCE [LARGE SCALE GENOMIC DNA]</scope>
    <source>
        <strain evidence="10">DSM 23256</strain>
    </source>
</reference>
<evidence type="ECO:0000259" key="8">
    <source>
        <dbReference type="PROSITE" id="PS50928"/>
    </source>
</evidence>
<feature type="transmembrane region" description="Helical" evidence="7">
    <location>
        <begin position="179"/>
        <end position="204"/>
    </location>
</feature>
<dbReference type="STRING" id="1123285.SAMN05660235_00173"/>
<name>A0A1G7HNV6_9FIRM</name>
<dbReference type="PANTHER" id="PTHR32243:SF18">
    <property type="entry name" value="INNER MEMBRANE ABC TRANSPORTER PERMEASE PROTEIN YCJP"/>
    <property type="match status" value="1"/>
</dbReference>
<evidence type="ECO:0000313" key="9">
    <source>
        <dbReference type="EMBL" id="SDF02105.1"/>
    </source>
</evidence>
<evidence type="ECO:0000256" key="7">
    <source>
        <dbReference type="RuleBase" id="RU363032"/>
    </source>
</evidence>
<dbReference type="CDD" id="cd06261">
    <property type="entry name" value="TM_PBP2"/>
    <property type="match status" value="1"/>
</dbReference>
<dbReference type="InterPro" id="IPR000515">
    <property type="entry name" value="MetI-like"/>
</dbReference>
<keyword evidence="6 7" id="KW-0472">Membrane</keyword>
<sequence>MGTNKLVHKLLWYLLVLLVVVPFFFPLFWIVSASFKTQAQIVSMPPVWLFTPTLENYQRVFVEQQFGRYLFNSAVIAVGSTLLSLIIGLPAAYTISRYKQRTLGIVILVARLMPGISYLIPWFMLFSKLRMVDTYTAVIASHMLVGLPLIVWIMVNYFDGLPRELEEAARVDGCTLQNAFFRIVLPLSGPGVLTASTLSFIFSWNNFMFSLVLSADRTKPLPIAIYNFVSYAEVSWGPVMAAAVVIITPAIILTMIFQRYVIKGLTMGAVKG</sequence>
<keyword evidence="3" id="KW-1003">Cell membrane</keyword>
<dbReference type="SUPFAM" id="SSF161098">
    <property type="entry name" value="MetI-like"/>
    <property type="match status" value="1"/>
</dbReference>
<feature type="transmembrane region" description="Helical" evidence="7">
    <location>
        <begin position="69"/>
        <end position="93"/>
    </location>
</feature>
<keyword evidence="4 7" id="KW-0812">Transmembrane</keyword>
<dbReference type="PANTHER" id="PTHR32243">
    <property type="entry name" value="MALTOSE TRANSPORT SYSTEM PERMEASE-RELATED"/>
    <property type="match status" value="1"/>
</dbReference>
<evidence type="ECO:0000256" key="4">
    <source>
        <dbReference type="ARBA" id="ARBA00022692"/>
    </source>
</evidence>
<dbReference type="Pfam" id="PF00528">
    <property type="entry name" value="BPD_transp_1"/>
    <property type="match status" value="1"/>
</dbReference>
<keyword evidence="2 7" id="KW-0813">Transport</keyword>
<dbReference type="OrthoDB" id="9810086at2"/>
<gene>
    <name evidence="9" type="ORF">SAMN05660235_00173</name>
</gene>
<dbReference type="AlphaFoldDB" id="A0A1G7HNV6"/>
<dbReference type="PROSITE" id="PS50928">
    <property type="entry name" value="ABC_TM1"/>
    <property type="match status" value="1"/>
</dbReference>
<evidence type="ECO:0000256" key="3">
    <source>
        <dbReference type="ARBA" id="ARBA00022475"/>
    </source>
</evidence>
<protein>
    <submittedName>
        <fullName evidence="9">Carbohydrate ABC transporter membrane protein 2, CUT1 family (TC 3.A.1.1.-)</fullName>
    </submittedName>
</protein>
<comment type="subcellular location">
    <subcellularLocation>
        <location evidence="1 7">Cell membrane</location>
        <topology evidence="1 7">Multi-pass membrane protein</topology>
    </subcellularLocation>
</comment>
<keyword evidence="10" id="KW-1185">Reference proteome</keyword>
<evidence type="ECO:0000256" key="5">
    <source>
        <dbReference type="ARBA" id="ARBA00022989"/>
    </source>
</evidence>
<dbReference type="GO" id="GO:0005886">
    <property type="term" value="C:plasma membrane"/>
    <property type="evidence" value="ECO:0007669"/>
    <property type="project" value="UniProtKB-SubCell"/>
</dbReference>
<feature type="transmembrane region" description="Helical" evidence="7">
    <location>
        <begin position="236"/>
        <end position="257"/>
    </location>
</feature>
<feature type="domain" description="ABC transmembrane type-1" evidence="8">
    <location>
        <begin position="70"/>
        <end position="257"/>
    </location>
</feature>
<dbReference type="Gene3D" id="1.10.3720.10">
    <property type="entry name" value="MetI-like"/>
    <property type="match status" value="1"/>
</dbReference>
<dbReference type="GO" id="GO:0055085">
    <property type="term" value="P:transmembrane transport"/>
    <property type="evidence" value="ECO:0007669"/>
    <property type="project" value="InterPro"/>
</dbReference>
<organism evidence="9 10">
    <name type="scientific">Sporolituus thermophilus DSM 23256</name>
    <dbReference type="NCBI Taxonomy" id="1123285"/>
    <lineage>
        <taxon>Bacteria</taxon>
        <taxon>Bacillati</taxon>
        <taxon>Bacillota</taxon>
        <taxon>Negativicutes</taxon>
        <taxon>Selenomonadales</taxon>
        <taxon>Sporomusaceae</taxon>
        <taxon>Sporolituus</taxon>
    </lineage>
</organism>
<evidence type="ECO:0000256" key="6">
    <source>
        <dbReference type="ARBA" id="ARBA00023136"/>
    </source>
</evidence>
<dbReference type="RefSeq" id="WP_093687201.1">
    <property type="nucleotide sequence ID" value="NZ_FNBU01000001.1"/>
</dbReference>
<feature type="transmembrane region" description="Helical" evidence="7">
    <location>
        <begin position="105"/>
        <end position="125"/>
    </location>
</feature>
<feature type="transmembrane region" description="Helical" evidence="7">
    <location>
        <begin position="137"/>
        <end position="158"/>
    </location>
</feature>
<dbReference type="InterPro" id="IPR035906">
    <property type="entry name" value="MetI-like_sf"/>
</dbReference>
<feature type="transmembrane region" description="Helical" evidence="7">
    <location>
        <begin position="12"/>
        <end position="35"/>
    </location>
</feature>
<proteinExistence type="inferred from homology"/>
<evidence type="ECO:0000256" key="2">
    <source>
        <dbReference type="ARBA" id="ARBA00022448"/>
    </source>
</evidence>
<evidence type="ECO:0000313" key="10">
    <source>
        <dbReference type="Proteomes" id="UP000243333"/>
    </source>
</evidence>
<accession>A0A1G7HNV6</accession>
<evidence type="ECO:0000256" key="1">
    <source>
        <dbReference type="ARBA" id="ARBA00004651"/>
    </source>
</evidence>
<comment type="similarity">
    <text evidence="7">Belongs to the binding-protein-dependent transport system permease family.</text>
</comment>
<dbReference type="EMBL" id="FNBU01000001">
    <property type="protein sequence ID" value="SDF02105.1"/>
    <property type="molecule type" value="Genomic_DNA"/>
</dbReference>
<keyword evidence="5 7" id="KW-1133">Transmembrane helix</keyword>
<dbReference type="Proteomes" id="UP000243333">
    <property type="component" value="Unassembled WGS sequence"/>
</dbReference>